<evidence type="ECO:0000256" key="6">
    <source>
        <dbReference type="ARBA" id="ARBA00023860"/>
    </source>
</evidence>
<evidence type="ECO:0000256" key="2">
    <source>
        <dbReference type="ARBA" id="ARBA00022574"/>
    </source>
</evidence>
<gene>
    <name evidence="11" type="ORF">C1SCF055_LOCUS6781</name>
</gene>
<dbReference type="InterPro" id="IPR008271">
    <property type="entry name" value="Ser/Thr_kinase_AS"/>
</dbReference>
<feature type="repeat" description="WD" evidence="7">
    <location>
        <begin position="565"/>
        <end position="586"/>
    </location>
</feature>
<dbReference type="InterPro" id="IPR020472">
    <property type="entry name" value="WD40_PAC1"/>
</dbReference>
<dbReference type="SUPFAM" id="SSF56112">
    <property type="entry name" value="Protein kinase-like (PK-like)"/>
    <property type="match status" value="1"/>
</dbReference>
<dbReference type="FunFam" id="1.10.510.10:FF:000596">
    <property type="entry name" value="CK1 family protein kinase"/>
    <property type="match status" value="1"/>
</dbReference>
<dbReference type="GO" id="GO:0005524">
    <property type="term" value="F:ATP binding"/>
    <property type="evidence" value="ECO:0007669"/>
    <property type="project" value="UniProtKB-UniRule"/>
</dbReference>
<accession>A0A9P1BSU2</accession>
<dbReference type="PROSITE" id="PS00108">
    <property type="entry name" value="PROTEIN_KINASE_ST"/>
    <property type="match status" value="1"/>
</dbReference>
<keyword evidence="4 8" id="KW-0547">Nucleotide-binding</keyword>
<dbReference type="InterPro" id="IPR050235">
    <property type="entry name" value="CK1_Ser-Thr_kinase"/>
</dbReference>
<evidence type="ECO:0000313" key="11">
    <source>
        <dbReference type="EMBL" id="CAI3978778.1"/>
    </source>
</evidence>
<dbReference type="InterPro" id="IPR015943">
    <property type="entry name" value="WD40/YVTN_repeat-like_dom_sf"/>
</dbReference>
<feature type="repeat" description="WD" evidence="7">
    <location>
        <begin position="414"/>
        <end position="455"/>
    </location>
</feature>
<comment type="caution">
    <text evidence="11">The sequence shown here is derived from an EMBL/GenBank/DDBJ whole genome shotgun (WGS) entry which is preliminary data.</text>
</comment>
<feature type="repeat" description="WD" evidence="7">
    <location>
        <begin position="350"/>
        <end position="371"/>
    </location>
</feature>
<evidence type="ECO:0000256" key="5">
    <source>
        <dbReference type="ARBA" id="ARBA00022840"/>
    </source>
</evidence>
<keyword evidence="13" id="KW-1185">Reference proteome</keyword>
<sequence length="1048" mass="116307">MQLLPPDPRGRPLRTFNAFGAAPNAAPRSVCAAPKWPAAVGAKPLRTLEGLPDACEWAGLSIDTWDAFAEQIGGVADLWQLAQLSGDQLRHAISQSRVADRCPGLGQLPGTPSRAFTATEAAQVGLMWRVARAAHDEPDDLAALFPDAVEEARDGLPNEPHPRVQLEDAVWYEVMHNKVFVKKVPSEMARSWGWVHRGQKIQVAPQTILDENKREWVELTFLQLARSCPERLCSDDPLGRGFALVDGDHLGLGALLSGPLPAQECPECLEEAQCTAEERVTLRRLSGQPLQIQVKPGDAVARLVAKAQKILQAQVTLAHEGKLLNLDEPAAELAGKEVDLVVMPPSPRAVTGCEDGSIRYWDLESFSCLGSLEGHRGAVWALDADLPSRLALSGSADTSLILWDLERLESLRSFEGHSGAVCCVSADFQRKWAVSGSDDGTLRLWSFNQRSELLSLRCRHGTAWSISASCEDQAAVSGHEGGSVQVWNFQEGHDAMPHILEGRHQGLVQVVQADFQHSKAASGSDDGIYCIWDISRMVCTYLVQGFNVPSVWSMDRSFHQSFAALSGSFDGSLELWDLRGDEPLQSWRGLSVCTLASDFTAKRAVSGTYDGRLFVWRASAKNAMKPQFGQQQDSVMQRLGKVGNIYCLGRKLGSGSFGEIYYAVDSQTGKELAVKLERVDSKHPMLLYEAKLLKHLEGAPGFASVYFSDSQGDFNIMVMDLLGPSLEDLFNICRRRFSLRTLLMLADQMLYRIEYLHSKDFIHRDIKPDNFLIGGSKKSHILYLIDFGLAKKYRDSKCNHIPYKDNKSMTGTARYASVNAHRGIEQSRRDDIEAIGYVLIYFSRGQLPWQGFQAATKEEKYHKIMECKQSTSVETLCKGCPSIFIPYMNYAKALRFEDRPDYAYLRRLFKELFSKEGYENDGIFDWSQASATEPTANAELQKQVIEVKEEKERVREMGSKREHRRSPEETDGEGGSPVRWQGSAKETRSRHADSMRSTAAAAATDQRFRSEKISEVSRSKTGQGSGSKPRAGFFASLFGCFSAKSAEQ</sequence>
<organism evidence="11">
    <name type="scientific">Cladocopium goreaui</name>
    <dbReference type="NCBI Taxonomy" id="2562237"/>
    <lineage>
        <taxon>Eukaryota</taxon>
        <taxon>Sar</taxon>
        <taxon>Alveolata</taxon>
        <taxon>Dinophyceae</taxon>
        <taxon>Suessiales</taxon>
        <taxon>Symbiodiniaceae</taxon>
        <taxon>Cladocopium</taxon>
    </lineage>
</organism>
<dbReference type="GO" id="GO:0004674">
    <property type="term" value="F:protein serine/threonine kinase activity"/>
    <property type="evidence" value="ECO:0007669"/>
    <property type="project" value="UniProtKB-EC"/>
</dbReference>
<dbReference type="InterPro" id="IPR011009">
    <property type="entry name" value="Kinase-like_dom_sf"/>
</dbReference>
<dbReference type="PROSITE" id="PS50082">
    <property type="entry name" value="WD_REPEATS_2"/>
    <property type="match status" value="4"/>
</dbReference>
<feature type="compositionally biased region" description="Basic and acidic residues" evidence="9">
    <location>
        <begin position="1006"/>
        <end position="1018"/>
    </location>
</feature>
<reference evidence="11" key="1">
    <citation type="submission" date="2022-10" db="EMBL/GenBank/DDBJ databases">
        <authorList>
            <person name="Chen Y."/>
            <person name="Dougan E. K."/>
            <person name="Chan C."/>
            <person name="Rhodes N."/>
            <person name="Thang M."/>
        </authorList>
    </citation>
    <scope>NUCLEOTIDE SEQUENCE</scope>
</reference>
<dbReference type="PANTHER" id="PTHR11909">
    <property type="entry name" value="CASEIN KINASE-RELATED"/>
    <property type="match status" value="1"/>
</dbReference>
<dbReference type="InterPro" id="IPR001680">
    <property type="entry name" value="WD40_rpt"/>
</dbReference>
<evidence type="ECO:0000259" key="10">
    <source>
        <dbReference type="PROSITE" id="PS50011"/>
    </source>
</evidence>
<dbReference type="CDD" id="cd00200">
    <property type="entry name" value="WD40"/>
    <property type="match status" value="1"/>
</dbReference>
<evidence type="ECO:0000256" key="3">
    <source>
        <dbReference type="ARBA" id="ARBA00022737"/>
    </source>
</evidence>
<dbReference type="Gene3D" id="1.10.510.10">
    <property type="entry name" value="Transferase(Phosphotransferase) domain 1"/>
    <property type="match status" value="1"/>
</dbReference>
<dbReference type="SMART" id="SM00220">
    <property type="entry name" value="S_TKc"/>
    <property type="match status" value="1"/>
</dbReference>
<name>A0A9P1BSU2_9DINO</name>
<evidence type="ECO:0000256" key="7">
    <source>
        <dbReference type="PROSITE-ProRule" id="PRU00221"/>
    </source>
</evidence>
<evidence type="ECO:0000256" key="9">
    <source>
        <dbReference type="SAM" id="MobiDB-lite"/>
    </source>
</evidence>
<dbReference type="OrthoDB" id="418886at2759"/>
<feature type="domain" description="Protein kinase" evidence="10">
    <location>
        <begin position="646"/>
        <end position="913"/>
    </location>
</feature>
<dbReference type="CDD" id="cd14016">
    <property type="entry name" value="STKc_CK1"/>
    <property type="match status" value="1"/>
</dbReference>
<dbReference type="Gene3D" id="2.130.10.10">
    <property type="entry name" value="YVTN repeat-like/Quinoprotein amine dehydrogenase"/>
    <property type="match status" value="1"/>
</dbReference>
<evidence type="ECO:0000313" key="13">
    <source>
        <dbReference type="Proteomes" id="UP001152797"/>
    </source>
</evidence>
<evidence type="ECO:0000256" key="8">
    <source>
        <dbReference type="PROSITE-ProRule" id="PRU10141"/>
    </source>
</evidence>
<dbReference type="EC" id="2.7.11.1" evidence="1"/>
<dbReference type="Proteomes" id="UP001152797">
    <property type="component" value="Unassembled WGS sequence"/>
</dbReference>
<keyword evidence="5 8" id="KW-0067">ATP-binding</keyword>
<dbReference type="PROSITE" id="PS50294">
    <property type="entry name" value="WD_REPEATS_REGION"/>
    <property type="match status" value="2"/>
</dbReference>
<dbReference type="EMBL" id="CAMXCT010000435">
    <property type="protein sequence ID" value="CAI3978778.1"/>
    <property type="molecule type" value="Genomic_DNA"/>
</dbReference>
<feature type="compositionally biased region" description="Basic and acidic residues" evidence="9">
    <location>
        <begin position="947"/>
        <end position="968"/>
    </location>
</feature>
<dbReference type="Pfam" id="PF00400">
    <property type="entry name" value="WD40"/>
    <property type="match status" value="3"/>
</dbReference>
<dbReference type="EMBL" id="CAMXCT030000435">
    <property type="protein sequence ID" value="CAL4766090.1"/>
    <property type="molecule type" value="Genomic_DNA"/>
</dbReference>
<dbReference type="Pfam" id="PF00069">
    <property type="entry name" value="Pkinase"/>
    <property type="match status" value="1"/>
</dbReference>
<dbReference type="InterPro" id="IPR017441">
    <property type="entry name" value="Protein_kinase_ATP_BS"/>
</dbReference>
<feature type="region of interest" description="Disordered" evidence="9">
    <location>
        <begin position="947"/>
        <end position="1030"/>
    </location>
</feature>
<dbReference type="SUPFAM" id="SSF50978">
    <property type="entry name" value="WD40 repeat-like"/>
    <property type="match status" value="1"/>
</dbReference>
<keyword evidence="3" id="KW-0677">Repeat</keyword>
<proteinExistence type="predicted"/>
<feature type="binding site" evidence="8">
    <location>
        <position position="675"/>
    </location>
    <ligand>
        <name>ATP</name>
        <dbReference type="ChEBI" id="CHEBI:30616"/>
    </ligand>
</feature>
<reference evidence="12" key="2">
    <citation type="submission" date="2024-04" db="EMBL/GenBank/DDBJ databases">
        <authorList>
            <person name="Chen Y."/>
            <person name="Shah S."/>
            <person name="Dougan E. K."/>
            <person name="Thang M."/>
            <person name="Chan C."/>
        </authorList>
    </citation>
    <scope>NUCLEOTIDE SEQUENCE [LARGE SCALE GENOMIC DNA]</scope>
</reference>
<evidence type="ECO:0000313" key="12">
    <source>
        <dbReference type="EMBL" id="CAL1132153.1"/>
    </source>
</evidence>
<dbReference type="PRINTS" id="PR00320">
    <property type="entry name" value="GPROTEINBRPT"/>
</dbReference>
<dbReference type="AlphaFoldDB" id="A0A9P1BSU2"/>
<evidence type="ECO:0000256" key="4">
    <source>
        <dbReference type="ARBA" id="ARBA00022741"/>
    </source>
</evidence>
<feature type="repeat" description="WD" evidence="7">
    <location>
        <begin position="372"/>
        <end position="413"/>
    </location>
</feature>
<dbReference type="InterPro" id="IPR036322">
    <property type="entry name" value="WD40_repeat_dom_sf"/>
</dbReference>
<dbReference type="EMBL" id="CAMXCT020000435">
    <property type="protein sequence ID" value="CAL1132153.1"/>
    <property type="molecule type" value="Genomic_DNA"/>
</dbReference>
<feature type="compositionally biased region" description="Basic and acidic residues" evidence="9">
    <location>
        <begin position="985"/>
        <end position="994"/>
    </location>
</feature>
<dbReference type="PROSITE" id="PS50011">
    <property type="entry name" value="PROTEIN_KINASE_DOM"/>
    <property type="match status" value="1"/>
</dbReference>
<dbReference type="InterPro" id="IPR000719">
    <property type="entry name" value="Prot_kinase_dom"/>
</dbReference>
<dbReference type="PROSITE" id="PS00678">
    <property type="entry name" value="WD_REPEATS_1"/>
    <property type="match status" value="1"/>
</dbReference>
<dbReference type="InterPro" id="IPR019775">
    <property type="entry name" value="WD40_repeat_CS"/>
</dbReference>
<dbReference type="SMART" id="SM00320">
    <property type="entry name" value="WD40"/>
    <property type="match status" value="7"/>
</dbReference>
<evidence type="ECO:0000256" key="1">
    <source>
        <dbReference type="ARBA" id="ARBA00012513"/>
    </source>
</evidence>
<dbReference type="PROSITE" id="PS00107">
    <property type="entry name" value="PROTEIN_KINASE_ATP"/>
    <property type="match status" value="1"/>
</dbReference>
<protein>
    <recommendedName>
        <fullName evidence="6">Casein kinase I</fullName>
        <ecNumber evidence="1">2.7.11.1</ecNumber>
    </recommendedName>
</protein>
<keyword evidence="2 7" id="KW-0853">WD repeat</keyword>